<dbReference type="InterPro" id="IPR025857">
    <property type="entry name" value="MacB_PCD"/>
</dbReference>
<evidence type="ECO:0000259" key="8">
    <source>
        <dbReference type="Pfam" id="PF02687"/>
    </source>
</evidence>
<dbReference type="EMBL" id="BROH01000001">
    <property type="protein sequence ID" value="GKY86959.1"/>
    <property type="molecule type" value="Genomic_DNA"/>
</dbReference>
<dbReference type="Proteomes" id="UP001144205">
    <property type="component" value="Unassembled WGS sequence"/>
</dbReference>
<feature type="transmembrane region" description="Helical" evidence="7">
    <location>
        <begin position="21"/>
        <end position="40"/>
    </location>
</feature>
<keyword evidence="2" id="KW-1003">Cell membrane</keyword>
<accession>A0ABQ5LPM7</accession>
<evidence type="ECO:0000256" key="5">
    <source>
        <dbReference type="ARBA" id="ARBA00023136"/>
    </source>
</evidence>
<keyword evidence="5 7" id="KW-0472">Membrane</keyword>
<evidence type="ECO:0000256" key="7">
    <source>
        <dbReference type="SAM" id="Phobius"/>
    </source>
</evidence>
<dbReference type="InterPro" id="IPR003838">
    <property type="entry name" value="ABC3_permease_C"/>
</dbReference>
<evidence type="ECO:0000256" key="3">
    <source>
        <dbReference type="ARBA" id="ARBA00022692"/>
    </source>
</evidence>
<feature type="transmembrane region" description="Helical" evidence="7">
    <location>
        <begin position="365"/>
        <end position="385"/>
    </location>
</feature>
<feature type="domain" description="ABC3 transporter permease C-terminal" evidence="8">
    <location>
        <begin position="282"/>
        <end position="395"/>
    </location>
</feature>
<keyword evidence="4 7" id="KW-1133">Transmembrane helix</keyword>
<reference evidence="10" key="1">
    <citation type="journal article" date="2023" name="Int. J. Syst. Evol. Microbiol.">
        <title>Sinisalibacter aestuarii sp. nov., isolated from estuarine sediment of the Arakawa River.</title>
        <authorList>
            <person name="Arafat S.T."/>
            <person name="Hirano S."/>
            <person name="Sato A."/>
            <person name="Takeuchi K."/>
            <person name="Yasuda T."/>
            <person name="Terahara T."/>
            <person name="Hamada M."/>
            <person name="Kobayashi T."/>
        </authorList>
    </citation>
    <scope>NUCLEOTIDE SEQUENCE</scope>
    <source>
        <strain evidence="10">B-399</strain>
    </source>
</reference>
<evidence type="ECO:0000256" key="6">
    <source>
        <dbReference type="ARBA" id="ARBA00038076"/>
    </source>
</evidence>
<sequence length="402" mass="41625">MIWETFLLALQAIFRNTLRSVLTVLGVVIGVAAVIALVTLGQGSTAQVTSDVESLGTSILTLRPGAPGMGPGRSGSAPAFTLADVDALADELPSVATAAPYGTQNVTALYGSETITTQAVGTDSRYLDATDWEIVAGRAFTSAEESGAQSVCLLGNTVLEDLFGDADPLDQRIRLGALSCKVIGVLAEKGAGSFGMDQDSVVLIPMRTLQTRLIGSTGVNSITVAVADGYSTDTATAEIEALMRERRSISATETDNFNVMDMAQMASMLTAVTSTLTGLLSAVAAVSLLVGGIGIMNIMLVSVTERTREIGIRLAVGATAGQVMLQFLVEAVVLSIMGGVIGIALGLAIAFFASMQLGTPFVPSTVVVVGAFVFSGLVGVIFGYFPARRAARLDPIEALRYQ</sequence>
<comment type="caution">
    <text evidence="10">The sequence shown here is derived from an EMBL/GenBank/DDBJ whole genome shotgun (WGS) entry which is preliminary data.</text>
</comment>
<protein>
    <submittedName>
        <fullName evidence="10">Multidrug ABC transporter substrate-binding protein</fullName>
    </submittedName>
</protein>
<feature type="transmembrane region" description="Helical" evidence="7">
    <location>
        <begin position="324"/>
        <end position="353"/>
    </location>
</feature>
<name>A0ABQ5LPM7_9RHOB</name>
<dbReference type="RefSeq" id="WP_281840899.1">
    <property type="nucleotide sequence ID" value="NZ_BROH01000001.1"/>
</dbReference>
<keyword evidence="3 7" id="KW-0812">Transmembrane</keyword>
<evidence type="ECO:0000313" key="11">
    <source>
        <dbReference type="Proteomes" id="UP001144205"/>
    </source>
</evidence>
<dbReference type="PANTHER" id="PTHR30572">
    <property type="entry name" value="MEMBRANE COMPONENT OF TRANSPORTER-RELATED"/>
    <property type="match status" value="1"/>
</dbReference>
<dbReference type="PANTHER" id="PTHR30572:SF4">
    <property type="entry name" value="ABC TRANSPORTER PERMEASE YTRF"/>
    <property type="match status" value="1"/>
</dbReference>
<evidence type="ECO:0000256" key="1">
    <source>
        <dbReference type="ARBA" id="ARBA00004651"/>
    </source>
</evidence>
<dbReference type="Pfam" id="PF02687">
    <property type="entry name" value="FtsX"/>
    <property type="match status" value="1"/>
</dbReference>
<proteinExistence type="inferred from homology"/>
<comment type="similarity">
    <text evidence="6">Belongs to the ABC-4 integral membrane protein family.</text>
</comment>
<keyword evidence="11" id="KW-1185">Reference proteome</keyword>
<dbReference type="InterPro" id="IPR050250">
    <property type="entry name" value="Macrolide_Exporter_MacB"/>
</dbReference>
<organism evidence="10 11">
    <name type="scientific">Sinisalibacter aestuarii</name>
    <dbReference type="NCBI Taxonomy" id="2949426"/>
    <lineage>
        <taxon>Bacteria</taxon>
        <taxon>Pseudomonadati</taxon>
        <taxon>Pseudomonadota</taxon>
        <taxon>Alphaproteobacteria</taxon>
        <taxon>Rhodobacterales</taxon>
        <taxon>Roseobacteraceae</taxon>
        <taxon>Sinisalibacter</taxon>
    </lineage>
</organism>
<dbReference type="Pfam" id="PF12704">
    <property type="entry name" value="MacB_PCD"/>
    <property type="match status" value="1"/>
</dbReference>
<comment type="subcellular location">
    <subcellularLocation>
        <location evidence="1">Cell membrane</location>
        <topology evidence="1">Multi-pass membrane protein</topology>
    </subcellularLocation>
</comment>
<evidence type="ECO:0000259" key="9">
    <source>
        <dbReference type="Pfam" id="PF12704"/>
    </source>
</evidence>
<evidence type="ECO:0000313" key="10">
    <source>
        <dbReference type="EMBL" id="GKY86959.1"/>
    </source>
</evidence>
<feature type="transmembrane region" description="Helical" evidence="7">
    <location>
        <begin position="279"/>
        <end position="303"/>
    </location>
</feature>
<gene>
    <name evidence="10" type="ORF">STA1M1_08280</name>
</gene>
<evidence type="ECO:0000256" key="4">
    <source>
        <dbReference type="ARBA" id="ARBA00022989"/>
    </source>
</evidence>
<evidence type="ECO:0000256" key="2">
    <source>
        <dbReference type="ARBA" id="ARBA00022475"/>
    </source>
</evidence>
<feature type="domain" description="MacB-like periplasmic core" evidence="9">
    <location>
        <begin position="20"/>
        <end position="242"/>
    </location>
</feature>